<reference evidence="1" key="1">
    <citation type="submission" date="2022-11" db="EMBL/GenBank/DDBJ databases">
        <title>Lacrimispora xylanolytica sy1, complete genome.</title>
        <authorList>
            <person name="Choi S."/>
        </authorList>
    </citation>
    <scope>NUCLEOTIDE SEQUENCE</scope>
    <source>
        <strain evidence="1">Sy1</strain>
    </source>
</reference>
<evidence type="ECO:0000313" key="1">
    <source>
        <dbReference type="EMBL" id="WAJ22861.1"/>
    </source>
</evidence>
<dbReference type="Proteomes" id="UP001163115">
    <property type="component" value="Chromosome"/>
</dbReference>
<accession>A0ABY7A8I8</accession>
<protein>
    <submittedName>
        <fullName evidence="1">Uncharacterized protein</fullName>
    </submittedName>
</protein>
<dbReference type="EMBL" id="CP113524">
    <property type="protein sequence ID" value="WAJ22861.1"/>
    <property type="molecule type" value="Genomic_DNA"/>
</dbReference>
<gene>
    <name evidence="1" type="ORF">OW255_14965</name>
</gene>
<sequence>MNIMNLMQLKEAWGVFKENHPKFPLFLNAASKNGLKEGSVVEITITPPEGKSITTNIKIKESDLKLFEQLKSAFK</sequence>
<name>A0ABY7A8I8_9FIRM</name>
<keyword evidence="2" id="KW-1185">Reference proteome</keyword>
<evidence type="ECO:0000313" key="2">
    <source>
        <dbReference type="Proteomes" id="UP001163115"/>
    </source>
</evidence>
<organism evidence="1 2">
    <name type="scientific">Lacrimispora xylanolytica</name>
    <dbReference type="NCBI Taxonomy" id="29375"/>
    <lineage>
        <taxon>Bacteria</taxon>
        <taxon>Bacillati</taxon>
        <taxon>Bacillota</taxon>
        <taxon>Clostridia</taxon>
        <taxon>Lachnospirales</taxon>
        <taxon>Lachnospiraceae</taxon>
        <taxon>Lacrimispora</taxon>
    </lineage>
</organism>
<proteinExistence type="predicted"/>
<dbReference type="RefSeq" id="WP_268114511.1">
    <property type="nucleotide sequence ID" value="NZ_CP113524.1"/>
</dbReference>